<protein>
    <submittedName>
        <fullName evidence="4">Neck appendage like protein</fullName>
    </submittedName>
</protein>
<organism evidence="4">
    <name type="scientific">Podoviridae sp. cta463</name>
    <dbReference type="NCBI Taxonomy" id="2826561"/>
    <lineage>
        <taxon>Viruses</taxon>
        <taxon>Duplodnaviria</taxon>
        <taxon>Heunggongvirae</taxon>
        <taxon>Uroviricota</taxon>
        <taxon>Caudoviricetes</taxon>
    </lineage>
</organism>
<keyword evidence="2" id="KW-1227">Viral tail protein</keyword>
<evidence type="ECO:0000256" key="1">
    <source>
        <dbReference type="ARBA" id="ARBA00004328"/>
    </source>
</evidence>
<feature type="domain" description="Peptidase S74" evidence="3">
    <location>
        <begin position="177"/>
        <end position="256"/>
    </location>
</feature>
<name>A0A8S5QUA5_9CAUD</name>
<dbReference type="EMBL" id="BK015729">
    <property type="protein sequence ID" value="DAE22220.1"/>
    <property type="molecule type" value="Genomic_DNA"/>
</dbReference>
<evidence type="ECO:0000256" key="2">
    <source>
        <dbReference type="ARBA" id="ARBA00022732"/>
    </source>
</evidence>
<dbReference type="GO" id="GO:0098015">
    <property type="term" value="C:virus tail"/>
    <property type="evidence" value="ECO:0007669"/>
    <property type="project" value="UniProtKB-KW"/>
</dbReference>
<dbReference type="InterPro" id="IPR030392">
    <property type="entry name" value="S74_ICA"/>
</dbReference>
<reference evidence="4" key="1">
    <citation type="journal article" date="2021" name="Proc. Natl. Acad. Sci. U.S.A.">
        <title>A Catalog of Tens of Thousands of Viruses from Human Metagenomes Reveals Hidden Associations with Chronic Diseases.</title>
        <authorList>
            <person name="Tisza M.J."/>
            <person name="Buck C.B."/>
        </authorList>
    </citation>
    <scope>NUCLEOTIDE SEQUENCE</scope>
    <source>
        <strain evidence="4">Cta463</strain>
    </source>
</reference>
<sequence>MAYTPFGINYDTSAKISAYGGDAETPAQPIWAEDTNQLWIVHGTGGKYRVAMASELANYLTTATASATYLSKTDAGKTYLTQANASQTYLTQAAAGQTYLSKDDAASTYLGINAKAKTAGTADTAVTASKLGTANLGGANQTVYLAAGVAKAGNSFVPTTGGSYTGTVFAPVFQISSDLRIKRGIVPIEGALDKVLALGGYTYLLKGFDKRQAGVIAQEVEKVLPEAVTENAEGIKTVNYAALVALLIAAVKELKN</sequence>
<proteinExistence type="predicted"/>
<dbReference type="PROSITE" id="PS51688">
    <property type="entry name" value="ICA"/>
    <property type="match status" value="1"/>
</dbReference>
<evidence type="ECO:0000313" key="4">
    <source>
        <dbReference type="EMBL" id="DAE22220.1"/>
    </source>
</evidence>
<evidence type="ECO:0000259" key="3">
    <source>
        <dbReference type="PROSITE" id="PS51688"/>
    </source>
</evidence>
<accession>A0A8S5QUA5</accession>
<comment type="subcellular location">
    <subcellularLocation>
        <location evidence="1">Virion</location>
    </subcellularLocation>
</comment>
<dbReference type="Pfam" id="PF13884">
    <property type="entry name" value="Peptidase_S74"/>
    <property type="match status" value="1"/>
</dbReference>
<keyword evidence="2" id="KW-0946">Virion</keyword>